<name>A0A8E3B6T7_RHILI</name>
<accession>A0A8E3B6T7</accession>
<dbReference type="Proteomes" id="UP000245631">
    <property type="component" value="Unassembled WGS sequence"/>
</dbReference>
<dbReference type="GeneID" id="61049551"/>
<sequence>MTTSNRLGITELAETQNNRHTTVNEAVAKLEAGAALYGCVSVGDTSPPGSPAEGDQYVLGGSPTGAWSGHGEAIANFFNGAWQFIPALPGAQAYAADEDAFYYYDVGGTWVLVGSSGGLGNVTGPGSSVSGNIATFNGTDGQTIQDGGVAISTDGTMASASDAKVTTEKGIKTYVDGKVTGLSWKQAVRAATTVAGTLASSFENGDAIDGVTLATGDRILIKNQSSASENGIYTVNASGAPTRATDADAGAELVNASVYVSEGTTLADTQWTCTTNAPITVGSTSLAFAQAGIGGFTAASTTEVLTGTDTSKGVTADALAALWEKGADVASATTTALGEGGFFHITGTTTITDIDWATAKDGRVAWVIFDGILTLTHNATTLKLPGGANITTAAGDRACFAQDASDNVICLYYTRADGTAVVSGAATGKQTIWVPASAMLAATTNGPSTGQVETSSNKVNFSVLDFDATTAEQAWFDIAMPKGWDEGTVTFQAWWTTSATDTDGVAISLAGVAMSDNEALDTAVGTPVVVTDDAQSGALELLVTAESSAVTIAGSPVEGDLCLFRVQRVVSDGNDDMSEDMRLIGIKLFYTTNAANDA</sequence>
<dbReference type="RefSeq" id="WP_109658734.1">
    <property type="nucleotide sequence ID" value="NZ_QGGH01000001.1"/>
</dbReference>
<dbReference type="InterPro" id="IPR021251">
    <property type="entry name" value="DUF2793"/>
</dbReference>
<gene>
    <name evidence="1" type="ORF">C8D77_101194</name>
</gene>
<evidence type="ECO:0000313" key="2">
    <source>
        <dbReference type="Proteomes" id="UP000245631"/>
    </source>
</evidence>
<dbReference type="AlphaFoldDB" id="A0A8E3B6T7"/>
<comment type="caution">
    <text evidence="1">The sequence shown here is derived from an EMBL/GenBank/DDBJ whole genome shotgun (WGS) entry which is preliminary data.</text>
</comment>
<dbReference type="EMBL" id="QGGH01000001">
    <property type="protein sequence ID" value="PWJ93515.1"/>
    <property type="molecule type" value="Genomic_DNA"/>
</dbReference>
<proteinExistence type="predicted"/>
<dbReference type="Pfam" id="PF10983">
    <property type="entry name" value="DUF2793"/>
    <property type="match status" value="1"/>
</dbReference>
<evidence type="ECO:0000313" key="1">
    <source>
        <dbReference type="EMBL" id="PWJ93515.1"/>
    </source>
</evidence>
<protein>
    <submittedName>
        <fullName evidence="1">Uncharacterized protein DUF2793</fullName>
    </submittedName>
</protein>
<organism evidence="1 2">
    <name type="scientific">Rhizobium loti</name>
    <name type="common">Mesorhizobium loti</name>
    <dbReference type="NCBI Taxonomy" id="381"/>
    <lineage>
        <taxon>Bacteria</taxon>
        <taxon>Pseudomonadati</taxon>
        <taxon>Pseudomonadota</taxon>
        <taxon>Alphaproteobacteria</taxon>
        <taxon>Hyphomicrobiales</taxon>
        <taxon>Phyllobacteriaceae</taxon>
        <taxon>Mesorhizobium</taxon>
    </lineage>
</organism>
<reference evidence="1 2" key="1">
    <citation type="submission" date="2018-05" db="EMBL/GenBank/DDBJ databases">
        <title>Genomic Encyclopedia of Type Strains, Phase IV (KMG-IV): sequencing the most valuable type-strain genomes for metagenomic binning, comparative biology and taxonomic classification.</title>
        <authorList>
            <person name="Goeker M."/>
        </authorList>
    </citation>
    <scope>NUCLEOTIDE SEQUENCE [LARGE SCALE GENOMIC DNA]</scope>
    <source>
        <strain evidence="1 2">DSM 2626</strain>
    </source>
</reference>